<feature type="non-terminal residue" evidence="2">
    <location>
        <position position="1"/>
    </location>
</feature>
<evidence type="ECO:0000256" key="1">
    <source>
        <dbReference type="SAM" id="Coils"/>
    </source>
</evidence>
<gene>
    <name evidence="2" type="ORF">SNEC2469_LOCUS11011</name>
</gene>
<feature type="non-terminal residue" evidence="2">
    <location>
        <position position="81"/>
    </location>
</feature>
<evidence type="ECO:0000313" key="3">
    <source>
        <dbReference type="Proteomes" id="UP000601435"/>
    </source>
</evidence>
<protein>
    <submittedName>
        <fullName evidence="2">Uncharacterized protein</fullName>
    </submittedName>
</protein>
<proteinExistence type="predicted"/>
<reference evidence="2" key="1">
    <citation type="submission" date="2021-02" db="EMBL/GenBank/DDBJ databases">
        <authorList>
            <person name="Dougan E. K."/>
            <person name="Rhodes N."/>
            <person name="Thang M."/>
            <person name="Chan C."/>
        </authorList>
    </citation>
    <scope>NUCLEOTIDE SEQUENCE</scope>
</reference>
<feature type="coiled-coil region" evidence="1">
    <location>
        <begin position="15"/>
        <end position="42"/>
    </location>
</feature>
<organism evidence="2 3">
    <name type="scientific">Symbiodinium necroappetens</name>
    <dbReference type="NCBI Taxonomy" id="1628268"/>
    <lineage>
        <taxon>Eukaryota</taxon>
        <taxon>Sar</taxon>
        <taxon>Alveolata</taxon>
        <taxon>Dinophyceae</taxon>
        <taxon>Suessiales</taxon>
        <taxon>Symbiodiniaceae</taxon>
        <taxon>Symbiodinium</taxon>
    </lineage>
</organism>
<dbReference type="OrthoDB" id="10670443at2759"/>
<name>A0A812QT24_9DINO</name>
<keyword evidence="1" id="KW-0175">Coiled coil</keyword>
<dbReference type="AlphaFoldDB" id="A0A812QT24"/>
<sequence>DLCLLAPEGFAVKRVDSCIASLQDAEAILEEAQAEYPHLDIAGLMHVGGAAASNSAGTIATGAAPAFDESLRSLSFLVSAL</sequence>
<dbReference type="EMBL" id="CAJNJA010017484">
    <property type="protein sequence ID" value="CAE7402296.1"/>
    <property type="molecule type" value="Genomic_DNA"/>
</dbReference>
<keyword evidence="3" id="KW-1185">Reference proteome</keyword>
<comment type="caution">
    <text evidence="2">The sequence shown here is derived from an EMBL/GenBank/DDBJ whole genome shotgun (WGS) entry which is preliminary data.</text>
</comment>
<evidence type="ECO:0000313" key="2">
    <source>
        <dbReference type="EMBL" id="CAE7402296.1"/>
    </source>
</evidence>
<dbReference type="Proteomes" id="UP000601435">
    <property type="component" value="Unassembled WGS sequence"/>
</dbReference>
<accession>A0A812QT24</accession>